<comment type="caution">
    <text evidence="2">The sequence shown here is derived from an EMBL/GenBank/DDBJ whole genome shotgun (WGS) entry which is preliminary data.</text>
</comment>
<evidence type="ECO:0000256" key="1">
    <source>
        <dbReference type="SAM" id="MobiDB-lite"/>
    </source>
</evidence>
<sequence length="426" mass="45224">MTRTILDIHILQTVPPSNLNRDDTGTPKSATYGGVRRSRVSSQAWKRATRKAFEKLLDTSELGIRTKKVAEELAGRVQVLDPSLTRAAALELAAETISTATGSKLSVPKRKSKDADADADAEDLAGESGYLMFLSDRQFGALAALAVEGGKGGDVKALKDFLKVKANRDRAKRAVDTEHSVDIALFGRMVADSADLNVDAAVQVAHALSVHPVEVESDYYTAVDDRNTAAEPGAGMIGTVEFNSATLYRYAALDVNRLQENLGSGGDDEKRPAEPTRRAVTTFLEGFITSLPTGKINTFGNQTLPSVVIVKVRSRRPISYVGAFEQPVEPEPNGGFLRNACKRLATFVPELEARYGLAGNEQGSRHSWVLRVGDETSALDGLGAEVNLPELLTAVGDAVVARLAPETATAGRDGSAPGVTAPGPGA</sequence>
<keyword evidence="3" id="KW-1185">Reference proteome</keyword>
<dbReference type="NCBIfam" id="TIGR01869">
    <property type="entry name" value="casC_Cse4"/>
    <property type="match status" value="1"/>
</dbReference>
<evidence type="ECO:0000313" key="2">
    <source>
        <dbReference type="EMBL" id="MFC5913670.1"/>
    </source>
</evidence>
<dbReference type="EMBL" id="JBHSPU010000009">
    <property type="protein sequence ID" value="MFC5913670.1"/>
    <property type="molecule type" value="Genomic_DNA"/>
</dbReference>
<protein>
    <submittedName>
        <fullName evidence="2">Type I-E CRISPR-associated protein Cas7/Cse4/CasC</fullName>
    </submittedName>
</protein>
<dbReference type="Pfam" id="PF09344">
    <property type="entry name" value="Cas_CT1975"/>
    <property type="match status" value="1"/>
</dbReference>
<gene>
    <name evidence="2" type="primary">cas7e</name>
    <name evidence="2" type="ORF">ACFP1B_09580</name>
</gene>
<reference evidence="3" key="1">
    <citation type="journal article" date="2019" name="Int. J. Syst. Evol. Microbiol.">
        <title>The Global Catalogue of Microorganisms (GCM) 10K type strain sequencing project: providing services to taxonomists for standard genome sequencing and annotation.</title>
        <authorList>
            <consortium name="The Broad Institute Genomics Platform"/>
            <consortium name="The Broad Institute Genome Sequencing Center for Infectious Disease"/>
            <person name="Wu L."/>
            <person name="Ma J."/>
        </authorList>
    </citation>
    <scope>NUCLEOTIDE SEQUENCE [LARGE SCALE GENOMIC DNA]</scope>
    <source>
        <strain evidence="3">JCM 4147</strain>
    </source>
</reference>
<feature type="region of interest" description="Disordered" evidence="1">
    <location>
        <begin position="16"/>
        <end position="36"/>
    </location>
</feature>
<dbReference type="Proteomes" id="UP001596200">
    <property type="component" value="Unassembled WGS sequence"/>
</dbReference>
<organism evidence="2 3">
    <name type="scientific">Streptomyces pulveraceus</name>
    <dbReference type="NCBI Taxonomy" id="68258"/>
    <lineage>
        <taxon>Bacteria</taxon>
        <taxon>Bacillati</taxon>
        <taxon>Actinomycetota</taxon>
        <taxon>Actinomycetes</taxon>
        <taxon>Kitasatosporales</taxon>
        <taxon>Streptomycetaceae</taxon>
        <taxon>Streptomyces</taxon>
    </lineage>
</organism>
<accession>A0ABW1GFQ2</accession>
<name>A0ABW1GFQ2_9ACTN</name>
<proteinExistence type="predicted"/>
<evidence type="ECO:0000313" key="3">
    <source>
        <dbReference type="Proteomes" id="UP001596200"/>
    </source>
</evidence>
<dbReference type="RefSeq" id="WP_344512422.1">
    <property type="nucleotide sequence ID" value="NZ_BAAATU010000024.1"/>
</dbReference>
<dbReference type="InterPro" id="IPR010148">
    <property type="entry name" value="CRISPR-assoc_prot_CT1975"/>
</dbReference>
<feature type="region of interest" description="Disordered" evidence="1">
    <location>
        <begin position="407"/>
        <end position="426"/>
    </location>
</feature>